<dbReference type="InterPro" id="IPR029036">
    <property type="entry name" value="P5CR_dimer"/>
</dbReference>
<reference evidence="10" key="1">
    <citation type="submission" date="2016-11" db="EMBL/GenBank/DDBJ databases">
        <title>Mesorhizobium oceanicum sp. nov., isolated from deep seawater in South China Sea.</title>
        <authorList>
            <person name="Fu G.-Y."/>
        </authorList>
    </citation>
    <scope>NUCLEOTIDE SEQUENCE [LARGE SCALE GENOMIC DNA]</scope>
    <source>
        <strain evidence="10">B7</strain>
    </source>
</reference>
<comment type="function">
    <text evidence="4">Catalyzes the reduction of 1-pyrroline-5-carboxylate (PCA) to L-proline.</text>
</comment>
<dbReference type="GO" id="GO:0005737">
    <property type="term" value="C:cytoplasm"/>
    <property type="evidence" value="ECO:0007669"/>
    <property type="project" value="UniProtKB-SubCell"/>
</dbReference>
<dbReference type="EMBL" id="CP018171">
    <property type="protein sequence ID" value="APH73331.1"/>
    <property type="molecule type" value="Genomic_DNA"/>
</dbReference>
<dbReference type="Gene3D" id="3.40.50.720">
    <property type="entry name" value="NAD(P)-binding Rossmann-like Domain"/>
    <property type="match status" value="1"/>
</dbReference>
<dbReference type="FunFam" id="1.10.3730.10:FF:000001">
    <property type="entry name" value="Pyrroline-5-carboxylate reductase"/>
    <property type="match status" value="1"/>
</dbReference>
<keyword evidence="10" id="KW-1185">Reference proteome</keyword>
<comment type="catalytic activity">
    <reaction evidence="4">
        <text>L-proline + NADP(+) = (S)-1-pyrroline-5-carboxylate + NADPH + 2 H(+)</text>
        <dbReference type="Rhea" id="RHEA:14109"/>
        <dbReference type="ChEBI" id="CHEBI:15378"/>
        <dbReference type="ChEBI" id="CHEBI:17388"/>
        <dbReference type="ChEBI" id="CHEBI:57783"/>
        <dbReference type="ChEBI" id="CHEBI:58349"/>
        <dbReference type="ChEBI" id="CHEBI:60039"/>
        <dbReference type="EC" id="1.5.1.2"/>
    </reaction>
</comment>
<dbReference type="InterPro" id="IPR008927">
    <property type="entry name" value="6-PGluconate_DH-like_C_sf"/>
</dbReference>
<dbReference type="OrthoDB" id="9805754at2"/>
<comment type="subcellular location">
    <subcellularLocation>
        <location evidence="4">Cytoplasm</location>
    </subcellularLocation>
</comment>
<keyword evidence="3 4" id="KW-0560">Oxidoreductase</keyword>
<dbReference type="EC" id="1.5.1.2" evidence="4 5"/>
<dbReference type="AlphaFoldDB" id="A0A1L3SVF4"/>
<accession>A0A1L3SVF4</accession>
<dbReference type="Pfam" id="PF14748">
    <property type="entry name" value="P5CR_dimer"/>
    <property type="match status" value="1"/>
</dbReference>
<dbReference type="GO" id="GO:0004735">
    <property type="term" value="F:pyrroline-5-carboxylate reductase activity"/>
    <property type="evidence" value="ECO:0007669"/>
    <property type="project" value="UniProtKB-UniRule"/>
</dbReference>
<comment type="similarity">
    <text evidence="1 4">Belongs to the pyrroline-5-carboxylate reductase family.</text>
</comment>
<proteinExistence type="inferred from homology"/>
<comment type="catalytic activity">
    <reaction evidence="4">
        <text>L-proline + NAD(+) = (S)-1-pyrroline-5-carboxylate + NADH + 2 H(+)</text>
        <dbReference type="Rhea" id="RHEA:14105"/>
        <dbReference type="ChEBI" id="CHEBI:15378"/>
        <dbReference type="ChEBI" id="CHEBI:17388"/>
        <dbReference type="ChEBI" id="CHEBI:57540"/>
        <dbReference type="ChEBI" id="CHEBI:57945"/>
        <dbReference type="ChEBI" id="CHEBI:60039"/>
        <dbReference type="EC" id="1.5.1.2"/>
    </reaction>
</comment>
<dbReference type="KEGG" id="meso:BSQ44_19595"/>
<dbReference type="UniPathway" id="UPA00098">
    <property type="reaction ID" value="UER00361"/>
</dbReference>
<protein>
    <recommendedName>
        <fullName evidence="4 5">Pyrroline-5-carboxylate reductase</fullName>
        <shortName evidence="4">P5C reductase</shortName>
        <shortName evidence="4">P5CR</shortName>
        <ecNumber evidence="4 5">1.5.1.2</ecNumber>
    </recommendedName>
    <alternativeName>
        <fullName evidence="4">PCA reductase</fullName>
    </alternativeName>
</protein>
<dbReference type="SUPFAM" id="SSF48179">
    <property type="entry name" value="6-phosphogluconate dehydrogenase C-terminal domain-like"/>
    <property type="match status" value="1"/>
</dbReference>
<dbReference type="NCBIfam" id="TIGR00112">
    <property type="entry name" value="proC"/>
    <property type="match status" value="1"/>
</dbReference>
<evidence type="ECO:0000256" key="2">
    <source>
        <dbReference type="ARBA" id="ARBA00022857"/>
    </source>
</evidence>
<evidence type="ECO:0000313" key="9">
    <source>
        <dbReference type="EMBL" id="APH73331.1"/>
    </source>
</evidence>
<evidence type="ECO:0000259" key="8">
    <source>
        <dbReference type="Pfam" id="PF14748"/>
    </source>
</evidence>
<dbReference type="Gene3D" id="1.10.3730.10">
    <property type="entry name" value="ProC C-terminal domain-like"/>
    <property type="match status" value="1"/>
</dbReference>
<keyword evidence="2 4" id="KW-0521">NADP</keyword>
<keyword evidence="4" id="KW-0641">Proline biosynthesis</keyword>
<feature type="domain" description="Pyrroline-5-carboxylate reductase catalytic N-terminal" evidence="7">
    <location>
        <begin position="7"/>
        <end position="99"/>
    </location>
</feature>
<evidence type="ECO:0000256" key="6">
    <source>
        <dbReference type="PIRSR" id="PIRSR000193-1"/>
    </source>
</evidence>
<dbReference type="Proteomes" id="UP000182840">
    <property type="component" value="Chromosome"/>
</dbReference>
<keyword evidence="4" id="KW-0963">Cytoplasm</keyword>
<feature type="binding site" evidence="6">
    <location>
        <begin position="71"/>
        <end position="74"/>
    </location>
    <ligand>
        <name>NADP(+)</name>
        <dbReference type="ChEBI" id="CHEBI:58349"/>
    </ligand>
</feature>
<gene>
    <name evidence="4" type="primary">proC</name>
    <name evidence="9" type="ORF">BSQ44_19595</name>
</gene>
<comment type="pathway">
    <text evidence="4">Amino-acid biosynthesis; L-proline biosynthesis; L-proline from L-glutamate 5-semialdehyde: step 1/1.</text>
</comment>
<dbReference type="PIRSF" id="PIRSF000193">
    <property type="entry name" value="Pyrrol-5-carb_rd"/>
    <property type="match status" value="1"/>
</dbReference>
<name>A0A1L3SVF4_9HYPH</name>
<organism evidence="9 10">
    <name type="scientific">Aquibium oceanicum</name>
    <dbReference type="NCBI Taxonomy" id="1670800"/>
    <lineage>
        <taxon>Bacteria</taxon>
        <taxon>Pseudomonadati</taxon>
        <taxon>Pseudomonadota</taxon>
        <taxon>Alphaproteobacteria</taxon>
        <taxon>Hyphomicrobiales</taxon>
        <taxon>Phyllobacteriaceae</taxon>
        <taxon>Aquibium</taxon>
    </lineage>
</organism>
<dbReference type="HAMAP" id="MF_01925">
    <property type="entry name" value="P5C_reductase"/>
    <property type="match status" value="1"/>
</dbReference>
<dbReference type="PANTHER" id="PTHR11645">
    <property type="entry name" value="PYRROLINE-5-CARBOXYLATE REDUCTASE"/>
    <property type="match status" value="1"/>
</dbReference>
<sequence>MSVKLLLVGCGNMGFAMLDGWVRSAKLVPGEVFAIEPNEALRDRAARLGVPVAASADDIPADTDPTVVIFAVKPQMMREAVPAYRRFADKAAFVSIAAGTGVAALQDLLGSDAAIIRCMPNTPAAIGKGMMVVYANPNVSPETREFVTELLSASGEVAEIDDERLMDAVTAVSGSGPAYVFHFIECLAAAGEKVGLPADVAKLLAMQTVYGAASLARESGEEPGRLREQVTSPNGTTAAALGVLMGEDRLKSLVADAVEAARARGEELGKS</sequence>
<dbReference type="InterPro" id="IPR000304">
    <property type="entry name" value="Pyrroline-COOH_reductase"/>
</dbReference>
<dbReference type="SUPFAM" id="SSF51735">
    <property type="entry name" value="NAD(P)-binding Rossmann-fold domains"/>
    <property type="match status" value="1"/>
</dbReference>
<evidence type="ECO:0000256" key="4">
    <source>
        <dbReference type="HAMAP-Rule" id="MF_01925"/>
    </source>
</evidence>
<dbReference type="GO" id="GO:0055129">
    <property type="term" value="P:L-proline biosynthetic process"/>
    <property type="evidence" value="ECO:0007669"/>
    <property type="project" value="UniProtKB-UniRule"/>
</dbReference>
<dbReference type="Pfam" id="PF03807">
    <property type="entry name" value="F420_oxidored"/>
    <property type="match status" value="1"/>
</dbReference>
<dbReference type="RefSeq" id="WP_072606802.1">
    <property type="nucleotide sequence ID" value="NZ_CP018171.1"/>
</dbReference>
<feature type="domain" description="Pyrroline-5-carboxylate reductase dimerisation" evidence="8">
    <location>
        <begin position="163"/>
        <end position="268"/>
    </location>
</feature>
<evidence type="ECO:0000256" key="3">
    <source>
        <dbReference type="ARBA" id="ARBA00023002"/>
    </source>
</evidence>
<evidence type="ECO:0000313" key="10">
    <source>
        <dbReference type="Proteomes" id="UP000182840"/>
    </source>
</evidence>
<evidence type="ECO:0000256" key="1">
    <source>
        <dbReference type="ARBA" id="ARBA00005525"/>
    </source>
</evidence>
<keyword evidence="4" id="KW-0028">Amino-acid biosynthesis</keyword>
<dbReference type="PANTHER" id="PTHR11645:SF0">
    <property type="entry name" value="PYRROLINE-5-CARBOXYLATE REDUCTASE 3"/>
    <property type="match status" value="1"/>
</dbReference>
<dbReference type="InterPro" id="IPR028939">
    <property type="entry name" value="P5C_Rdtase_cat_N"/>
</dbReference>
<dbReference type="InterPro" id="IPR036291">
    <property type="entry name" value="NAD(P)-bd_dom_sf"/>
</dbReference>
<evidence type="ECO:0000256" key="5">
    <source>
        <dbReference type="NCBIfam" id="TIGR00112"/>
    </source>
</evidence>
<dbReference type="STRING" id="1670800.BSQ44_19595"/>
<evidence type="ECO:0000259" key="7">
    <source>
        <dbReference type="Pfam" id="PF03807"/>
    </source>
</evidence>